<evidence type="ECO:0000313" key="1">
    <source>
        <dbReference type="EMBL" id="KEQ06384.1"/>
    </source>
</evidence>
<dbReference type="AlphaFoldDB" id="A0A922NXH1"/>
<keyword evidence="2" id="KW-1185">Reference proteome</keyword>
<dbReference type="Proteomes" id="UP000052167">
    <property type="component" value="Unassembled WGS sequence"/>
</dbReference>
<organism evidence="1 2">
    <name type="scientific">Pseudorhizobium pelagicum</name>
    <dbReference type="NCBI Taxonomy" id="1509405"/>
    <lineage>
        <taxon>Bacteria</taxon>
        <taxon>Pseudomonadati</taxon>
        <taxon>Pseudomonadota</taxon>
        <taxon>Alphaproteobacteria</taxon>
        <taxon>Hyphomicrobiales</taxon>
        <taxon>Rhizobiaceae</taxon>
        <taxon>Rhizobium/Agrobacterium group</taxon>
        <taxon>Pseudorhizobium</taxon>
    </lineage>
</organism>
<comment type="caution">
    <text evidence="1">The sequence shown here is derived from an EMBL/GenBank/DDBJ whole genome shotgun (WGS) entry which is preliminary data.</text>
</comment>
<gene>
    <name evidence="1" type="ORF">GV68_06850</name>
</gene>
<reference evidence="1 2" key="1">
    <citation type="submission" date="2014-06" db="EMBL/GenBank/DDBJ databases">
        <title>Rhizobium pelagicum/R2-400B4.</title>
        <authorList>
            <person name="Kimes N.E."/>
            <person name="Lopez-Perez M."/>
        </authorList>
    </citation>
    <scope>NUCLEOTIDE SEQUENCE [LARGE SCALE GENOMIC DNA]</scope>
    <source>
        <strain evidence="1 2">R2-400B4</strain>
    </source>
</reference>
<dbReference type="OrthoDB" id="8162290at2"/>
<protein>
    <submittedName>
        <fullName evidence="1">Uncharacterized protein</fullName>
    </submittedName>
</protein>
<accession>A0A922NXH1</accession>
<evidence type="ECO:0000313" key="2">
    <source>
        <dbReference type="Proteomes" id="UP000052167"/>
    </source>
</evidence>
<proteinExistence type="predicted"/>
<dbReference type="RefSeq" id="WP_037166293.1">
    <property type="nucleotide sequence ID" value="NZ_CAJXID010000015.1"/>
</dbReference>
<sequence>MVFHYEIESLSHRDVVRAFAVMQVVVPALDLKTWRRLTATEAQRRQWATAKDTRGYIRGIFRMTPVKHPLLGDLLDVPVFASISLVDESGVSREIIAFARRWAEREGCRMIHIWSSAPASIHVLEQPQSVPDVGFGMIYSVE</sequence>
<dbReference type="EMBL" id="JOKJ01000016">
    <property type="protein sequence ID" value="KEQ06384.1"/>
    <property type="molecule type" value="Genomic_DNA"/>
</dbReference>
<name>A0A922NXH1_9HYPH</name>